<keyword evidence="4" id="KW-0813">Transport</keyword>
<organism evidence="12 13">
    <name type="scientific">Buchnera aphidicola</name>
    <name type="common">Aphis helianthi</name>
    <dbReference type="NCBI Taxonomy" id="2315802"/>
    <lineage>
        <taxon>Bacteria</taxon>
        <taxon>Pseudomonadati</taxon>
        <taxon>Pseudomonadota</taxon>
        <taxon>Gammaproteobacteria</taxon>
        <taxon>Enterobacterales</taxon>
        <taxon>Erwiniaceae</taxon>
        <taxon>Buchnera</taxon>
    </lineage>
</organism>
<evidence type="ECO:0000256" key="11">
    <source>
        <dbReference type="SAM" id="Phobius"/>
    </source>
</evidence>
<feature type="transmembrane region" description="Helical" evidence="11">
    <location>
        <begin position="20"/>
        <end position="39"/>
    </location>
</feature>
<evidence type="ECO:0000313" key="13">
    <source>
        <dbReference type="Proteomes" id="UP000298759"/>
    </source>
</evidence>
<evidence type="ECO:0000256" key="3">
    <source>
        <dbReference type="ARBA" id="ARBA00014962"/>
    </source>
</evidence>
<dbReference type="Pfam" id="PF02699">
    <property type="entry name" value="YajC"/>
    <property type="match status" value="1"/>
</dbReference>
<evidence type="ECO:0000256" key="10">
    <source>
        <dbReference type="ARBA" id="ARBA00023136"/>
    </source>
</evidence>
<proteinExistence type="inferred from homology"/>
<keyword evidence="10 11" id="KW-0472">Membrane</keyword>
<keyword evidence="5" id="KW-1003">Cell membrane</keyword>
<evidence type="ECO:0000256" key="7">
    <source>
        <dbReference type="ARBA" id="ARBA00022927"/>
    </source>
</evidence>
<dbReference type="Proteomes" id="UP000298759">
    <property type="component" value="Chromosome"/>
</dbReference>
<gene>
    <name evidence="12" type="primary">yajC</name>
    <name evidence="12" type="ORF">D9V62_00675</name>
</gene>
<dbReference type="GO" id="GO:0015031">
    <property type="term" value="P:protein transport"/>
    <property type="evidence" value="ECO:0007669"/>
    <property type="project" value="UniProtKB-KW"/>
</dbReference>
<evidence type="ECO:0000313" key="12">
    <source>
        <dbReference type="EMBL" id="QCI16968.1"/>
    </source>
</evidence>
<evidence type="ECO:0000256" key="4">
    <source>
        <dbReference type="ARBA" id="ARBA00022448"/>
    </source>
</evidence>
<dbReference type="OrthoDB" id="9811406at2"/>
<comment type="similarity">
    <text evidence="2">Belongs to the YajC family.</text>
</comment>
<keyword evidence="7" id="KW-0653">Protein transport</keyword>
<reference evidence="12 13" key="1">
    <citation type="submission" date="2018-12" db="EMBL/GenBank/DDBJ databases">
        <authorList>
            <person name="Chong R.A."/>
        </authorList>
    </citation>
    <scope>NUCLEOTIDE SEQUENCE [LARGE SCALE GENOMIC DNA]</scope>
    <source>
        <strain evidence="12 13">Ahe</strain>
    </source>
</reference>
<evidence type="ECO:0000256" key="8">
    <source>
        <dbReference type="ARBA" id="ARBA00022989"/>
    </source>
</evidence>
<evidence type="ECO:0000256" key="6">
    <source>
        <dbReference type="ARBA" id="ARBA00022692"/>
    </source>
</evidence>
<protein>
    <recommendedName>
        <fullName evidence="3">Sec translocon accessory complex subunit YajC</fullName>
    </recommendedName>
</protein>
<accession>A0A4D6XPX4</accession>
<dbReference type="RefSeq" id="WP_158339901.1">
    <property type="nucleotide sequence ID" value="NZ_CP034894.1"/>
</dbReference>
<name>A0A4D6XPX4_9GAMM</name>
<dbReference type="InterPro" id="IPR003849">
    <property type="entry name" value="Preprotein_translocase_YajC"/>
</dbReference>
<sequence>MNFFIENANASVGQPIEGSSYSLVIMLVIFLLIFYFMLFRPQQKKEKERKNLMKLITLGDEVMTTSGFLGRVKDITENEYVLLELNDQNEIFIKKDFIVSLLPKNTLESLKKQIIKKK</sequence>
<dbReference type="SMART" id="SM01323">
    <property type="entry name" value="YajC"/>
    <property type="match status" value="1"/>
</dbReference>
<keyword evidence="6 11" id="KW-0812">Transmembrane</keyword>
<dbReference type="PANTHER" id="PTHR33909:SF1">
    <property type="entry name" value="SEC TRANSLOCON ACCESSORY COMPLEX SUBUNIT YAJC"/>
    <property type="match status" value="1"/>
</dbReference>
<evidence type="ECO:0000256" key="9">
    <source>
        <dbReference type="ARBA" id="ARBA00023010"/>
    </source>
</evidence>
<comment type="subcellular location">
    <subcellularLocation>
        <location evidence="1">Cell membrane</location>
        <topology evidence="1">Single-pass membrane protein</topology>
    </subcellularLocation>
</comment>
<reference evidence="12 13" key="2">
    <citation type="submission" date="2019-05" db="EMBL/GenBank/DDBJ databases">
        <title>Genome evolution of the obligate endosymbiont Buchnera aphidicola.</title>
        <authorList>
            <person name="Moran N.A."/>
        </authorList>
    </citation>
    <scope>NUCLEOTIDE SEQUENCE [LARGE SCALE GENOMIC DNA]</scope>
    <source>
        <strain evidence="12 13">Ahe</strain>
    </source>
</reference>
<keyword evidence="8 11" id="KW-1133">Transmembrane helix</keyword>
<dbReference type="PANTHER" id="PTHR33909">
    <property type="entry name" value="SEC TRANSLOCON ACCESSORY COMPLEX SUBUNIT YAJC"/>
    <property type="match status" value="1"/>
</dbReference>
<evidence type="ECO:0000256" key="1">
    <source>
        <dbReference type="ARBA" id="ARBA00004162"/>
    </source>
</evidence>
<dbReference type="AlphaFoldDB" id="A0A4D6XPX4"/>
<dbReference type="GO" id="GO:0005886">
    <property type="term" value="C:plasma membrane"/>
    <property type="evidence" value="ECO:0007669"/>
    <property type="project" value="UniProtKB-SubCell"/>
</dbReference>
<dbReference type="EMBL" id="CP034894">
    <property type="protein sequence ID" value="QCI16968.1"/>
    <property type="molecule type" value="Genomic_DNA"/>
</dbReference>
<dbReference type="PRINTS" id="PR01853">
    <property type="entry name" value="YAJCTRNLCASE"/>
</dbReference>
<evidence type="ECO:0000256" key="2">
    <source>
        <dbReference type="ARBA" id="ARBA00006742"/>
    </source>
</evidence>
<keyword evidence="9" id="KW-0811">Translocation</keyword>
<dbReference type="NCBIfam" id="TIGR00739">
    <property type="entry name" value="yajC"/>
    <property type="match status" value="1"/>
</dbReference>
<evidence type="ECO:0000256" key="5">
    <source>
        <dbReference type="ARBA" id="ARBA00022475"/>
    </source>
</evidence>